<sequence length="96" mass="10855">MQRDEIEIDSPPIFEIGEKVRIKKLIKNDGTFPGREIGEVLAKIGDVGYVASIGTFLQAYYIYAVHFLDTGYIIGCRKRELESAEEKLNESNVTDE</sequence>
<keyword evidence="4" id="KW-1185">Reference proteome</keyword>
<dbReference type="InterPro" id="IPR007415">
    <property type="entry name" value="Nitrogenase_MoFe_mat_NifZ"/>
</dbReference>
<proteinExistence type="inferred from homology"/>
<name>A0ABZ2USL7_9CYAN</name>
<dbReference type="Pfam" id="PF04319">
    <property type="entry name" value="NifZ"/>
    <property type="match status" value="1"/>
</dbReference>
<accession>A0ABZ2USL7</accession>
<dbReference type="RefSeq" id="WP_353930862.1">
    <property type="nucleotide sequence ID" value="NZ_CP150886.1"/>
</dbReference>
<gene>
    <name evidence="3" type="ORF">WJM97_21765</name>
</gene>
<evidence type="ECO:0000313" key="3">
    <source>
        <dbReference type="EMBL" id="WZB87952.1"/>
    </source>
</evidence>
<dbReference type="Proteomes" id="UP001483337">
    <property type="component" value="Chromosome"/>
</dbReference>
<evidence type="ECO:0000256" key="2">
    <source>
        <dbReference type="ARBA" id="ARBA00023231"/>
    </source>
</evidence>
<keyword evidence="2" id="KW-0535">Nitrogen fixation</keyword>
<evidence type="ECO:0000313" key="4">
    <source>
        <dbReference type="Proteomes" id="UP001483337"/>
    </source>
</evidence>
<organism evidence="3 4">
    <name type="scientific">Okeanomitos corallinicola TIOX110</name>
    <dbReference type="NCBI Taxonomy" id="3133117"/>
    <lineage>
        <taxon>Bacteria</taxon>
        <taxon>Bacillati</taxon>
        <taxon>Cyanobacteriota</taxon>
        <taxon>Cyanophyceae</taxon>
        <taxon>Nostocales</taxon>
        <taxon>Aphanizomenonaceae</taxon>
        <taxon>Okeanomitos</taxon>
    </lineage>
</organism>
<reference evidence="3 4" key="1">
    <citation type="submission" date="2024-04" db="EMBL/GenBank/DDBJ databases">
        <title>Okeanomitos corallinicola gen. &amp; sp. nov. (Nostocales, Cyanobacteria), a new toxic marine heterocyst-forming cyanobacterium from a coral reef.</title>
        <authorList>
            <person name="Li H."/>
            <person name="Li R."/>
            <person name="Kang J."/>
            <person name="Hii K.S."/>
            <person name="Mohamed H.F."/>
            <person name="Xu X."/>
            <person name="Luo Z."/>
        </authorList>
    </citation>
    <scope>NUCLEOTIDE SEQUENCE [LARGE SCALE GENOMIC DNA]</scope>
    <source>
        <strain evidence="3 4">TIOX110</strain>
    </source>
</reference>
<evidence type="ECO:0000256" key="1">
    <source>
        <dbReference type="ARBA" id="ARBA00008027"/>
    </source>
</evidence>
<dbReference type="EMBL" id="CP150886">
    <property type="protein sequence ID" value="WZB87952.1"/>
    <property type="molecule type" value="Genomic_DNA"/>
</dbReference>
<protein>
    <submittedName>
        <fullName evidence="3">Nitrogen fixation protein NifZ</fullName>
    </submittedName>
</protein>
<comment type="similarity">
    <text evidence="1">Belongs to the NifZ family.</text>
</comment>